<proteinExistence type="evidence at transcript level"/>
<dbReference type="PeptideAtlas" id="B2RNZ7"/>
<dbReference type="AlphaFoldDB" id="B2RNZ7"/>
<organism evidence="2">
    <name type="scientific">Homo sapiens</name>
    <name type="common">Human</name>
    <dbReference type="NCBI Taxonomy" id="9606"/>
    <lineage>
        <taxon>Eukaryota</taxon>
        <taxon>Metazoa</taxon>
        <taxon>Chordata</taxon>
        <taxon>Craniata</taxon>
        <taxon>Vertebrata</taxon>
        <taxon>Euteleostomi</taxon>
        <taxon>Mammalia</taxon>
        <taxon>Eutheria</taxon>
        <taxon>Euarchontoglires</taxon>
        <taxon>Primates</taxon>
        <taxon>Haplorrhini</taxon>
        <taxon>Catarrhini</taxon>
        <taxon>Hominidae</taxon>
        <taxon>Homo</taxon>
    </lineage>
</organism>
<dbReference type="EMBL" id="BC137195">
    <property type="protein sequence ID" value="AAI37196.1"/>
    <property type="molecule type" value="mRNA"/>
</dbReference>
<evidence type="ECO:0000256" key="1">
    <source>
        <dbReference type="SAM" id="MobiDB-lite"/>
    </source>
</evidence>
<sequence length="178" mass="19329">MTKRGQGIAWAVASEGASPKPWWLSYGVVPVGVQKTRVELWEPLPQFQRMYGNTWMSRQKSAAWEEPTWRTSTMARHRGNVGLESPHRVPTGALPSGAVKRGPLSSRPLKCRSTDSLHCAPGNAGTQGQPMKAAAGAAPCRATGVELPNSLKDHPFLVSSCLGCETWSQGRSFQSFNI</sequence>
<name>B2RNZ7_HUMAN</name>
<feature type="region of interest" description="Disordered" evidence="1">
    <location>
        <begin position="80"/>
        <end position="105"/>
    </location>
</feature>
<reference evidence="2" key="1">
    <citation type="journal article" date="2004" name="Genome Res.">
        <title>The status, quality, and expansion of the NIH full-length cDNA project: the Mammalian Gene Collection (MGC).</title>
        <authorList>
            <consortium name="The MGC Project Team"/>
            <person name="Gerhard D.S."/>
            <person name="Wagner L."/>
            <person name="Feingold E.A."/>
            <person name="Shenmen C.M."/>
            <person name="Grouse L.H."/>
            <person name="Schuler G."/>
            <person name="Klein S.L."/>
            <person name="Old S."/>
            <person name="Rasooly R."/>
            <person name="Good P."/>
            <person name="Guyer M."/>
            <person name="Peck A.M."/>
            <person name="Derge J.G."/>
            <person name="Lipman D."/>
            <person name="Collins F.S."/>
            <person name="Jang W."/>
            <person name="Sherry S."/>
            <person name="Feolo M."/>
            <person name="Misquitta L."/>
            <person name="Lee E."/>
            <person name="Rotmistrovsky K."/>
            <person name="Greenhut S.F."/>
            <person name="Schaefer C.F."/>
            <person name="Buetow K."/>
            <person name="Bonner T.I."/>
            <person name="Haussler D."/>
            <person name="Kent J."/>
            <person name="Kiekhaus M."/>
            <person name="Furey T."/>
            <person name="Brent M."/>
            <person name="Prange C."/>
            <person name="Schreiber K."/>
            <person name="Shapiro N."/>
            <person name="Bhat N.K."/>
            <person name="Hopkins R.F."/>
            <person name="Hsie F."/>
            <person name="Driscoll T."/>
            <person name="Soares M.B."/>
            <person name="Casavant T.L."/>
            <person name="Scheetz T.E."/>
            <person name="Brown-stein M.J."/>
            <person name="Usdin T.B."/>
            <person name="Toshiyuki S."/>
            <person name="Carninci P."/>
            <person name="Piao Y."/>
            <person name="Dudekula D.B."/>
            <person name="Ko M.S."/>
            <person name="Kawakami K."/>
            <person name="Suzuki Y."/>
            <person name="Sugano S."/>
            <person name="Gruber C.E."/>
            <person name="Smith M.R."/>
            <person name="Simmons B."/>
            <person name="Moore T."/>
            <person name="Waterman R."/>
            <person name="Johnson S.L."/>
            <person name="Ruan Y."/>
            <person name="Wei C.L."/>
            <person name="Mathavan S."/>
            <person name="Gunaratne P.H."/>
            <person name="Wu J."/>
            <person name="Garcia A.M."/>
            <person name="Hulyk S.W."/>
            <person name="Fuh E."/>
            <person name="Yuan Y."/>
            <person name="Sneed A."/>
            <person name="Kowis C."/>
            <person name="Hodgson A."/>
            <person name="Muzny D.M."/>
            <person name="McPherson J."/>
            <person name="Gibbs R.A."/>
            <person name="Fahey J."/>
            <person name="Helton E."/>
            <person name="Ketteman M."/>
            <person name="Madan A."/>
            <person name="Rodrigues S."/>
            <person name="Sanchez A."/>
            <person name="Whiting M."/>
            <person name="Madari A."/>
            <person name="Young A.C."/>
            <person name="Wetherby K.D."/>
            <person name="Granite S.J."/>
            <person name="Kwong P.N."/>
            <person name="Brinkley C.P."/>
            <person name="Pearson R.L."/>
            <person name="Bouffard G.G."/>
            <person name="Blakesly R.W."/>
            <person name="Green E.D."/>
            <person name="Dickson M.C."/>
            <person name="Rodriguez A.C."/>
            <person name="Grimwood J."/>
            <person name="Schmutz J."/>
            <person name="Myers R.M."/>
            <person name="Butterfield Y.S."/>
            <person name="Griffith M."/>
            <person name="Griffith O.L."/>
            <person name="Krzywinski M.I."/>
            <person name="Liao N."/>
            <person name="Morin R."/>
            <person name="Morrin R."/>
            <person name="Palmquist D."/>
            <person name="Petrescu A.S."/>
            <person name="Skalska U."/>
            <person name="Smailus D.E."/>
            <person name="Stott J.M."/>
            <person name="Schnerch A."/>
            <person name="Schein J.E."/>
            <person name="Jones S.J."/>
            <person name="Holt R.A."/>
            <person name="Baross A."/>
            <person name="Marra M.A."/>
            <person name="Clifton S."/>
            <person name="Makowski K.A."/>
            <person name="Bosak S."/>
            <person name="Malek J."/>
        </authorList>
    </citation>
    <scope>NUCLEOTIDE SEQUENCE [LARGE SCALE MRNA]</scope>
</reference>
<accession>B2RNZ7</accession>
<protein>
    <submittedName>
        <fullName evidence="2">Uncharacterized protein</fullName>
    </submittedName>
</protein>
<evidence type="ECO:0000313" key="2">
    <source>
        <dbReference type="EMBL" id="AAI37196.1"/>
    </source>
</evidence>